<evidence type="ECO:0000259" key="5">
    <source>
        <dbReference type="PROSITE" id="PS50850"/>
    </source>
</evidence>
<gene>
    <name evidence="6" type="ORF">DKT77_10015</name>
</gene>
<sequence>MIAFSPAFLRENAPWLTAGLLLAFSSSYGQTYFISLFAGEIMETFGLTHGQWGSIYGAGTLLSAGLMIFVGGVTDRFRVRALGAVILTCLAGACLSMSAVSAVWMLVPVIFALRFFGQGMSSHLSSVAMARWFVANRGKALAVATIGFALGESVLPITFVSLLGVVDWRLLWVVAAGLALMAIPALALLLQRERTPQSMGDHEQSPGMEGRHWTRAQVVRHPLFWCAVPLVIGPAAFITATFFHQVHLSGEKGWQHIQFVSLFPVYTVATIAGMIGSGLLIDRFGTGRLMQLYQMPLIAAFVLMGLSDGLLWGGAAMALLGLGHGVGTTLPTAFWADYFGTRHLGAIRALATAVMVLGTALGPVATGWVIDAGIGFDRQMPVIAIYFLATSLLIGVGLRSAGPLARYAP</sequence>
<feature type="transmembrane region" description="Helical" evidence="4">
    <location>
        <begin position="223"/>
        <end position="243"/>
    </location>
</feature>
<dbReference type="GO" id="GO:0022857">
    <property type="term" value="F:transmembrane transporter activity"/>
    <property type="evidence" value="ECO:0007669"/>
    <property type="project" value="InterPro"/>
</dbReference>
<feature type="transmembrane region" description="Helical" evidence="4">
    <location>
        <begin position="297"/>
        <end position="326"/>
    </location>
</feature>
<dbReference type="RefSeq" id="WP_109811557.1">
    <property type="nucleotide sequence ID" value="NZ_QGKU01000032.1"/>
</dbReference>
<dbReference type="Gene3D" id="1.20.1250.20">
    <property type="entry name" value="MFS general substrate transporter like domains"/>
    <property type="match status" value="1"/>
</dbReference>
<dbReference type="PROSITE" id="PS50850">
    <property type="entry name" value="MFS"/>
    <property type="match status" value="1"/>
</dbReference>
<accession>A0A2V2LIC9</accession>
<protein>
    <submittedName>
        <fullName evidence="6">MFS transporter</fullName>
    </submittedName>
</protein>
<dbReference type="OrthoDB" id="1404228at2"/>
<feature type="transmembrane region" description="Helical" evidence="4">
    <location>
        <begin position="81"/>
        <end position="107"/>
    </location>
</feature>
<evidence type="ECO:0000313" key="7">
    <source>
        <dbReference type="Proteomes" id="UP000245680"/>
    </source>
</evidence>
<evidence type="ECO:0000256" key="1">
    <source>
        <dbReference type="ARBA" id="ARBA00022692"/>
    </source>
</evidence>
<keyword evidence="1 4" id="KW-0812">Transmembrane</keyword>
<name>A0A2V2LIC9_9RHOB</name>
<dbReference type="PANTHER" id="PTHR11360:SF308">
    <property type="entry name" value="BLL3089 PROTEIN"/>
    <property type="match status" value="1"/>
</dbReference>
<reference evidence="6 7" key="1">
    <citation type="submission" date="2018-05" db="EMBL/GenBank/DDBJ databases">
        <title>Rhodobacteraceae gen. nov., sp. nov. isolated from sea water.</title>
        <authorList>
            <person name="Ren Y."/>
        </authorList>
    </citation>
    <scope>NUCLEOTIDE SEQUENCE [LARGE SCALE GENOMIC DNA]</scope>
    <source>
        <strain evidence="6 7">TG-679</strain>
    </source>
</reference>
<keyword evidence="7" id="KW-1185">Reference proteome</keyword>
<feature type="transmembrane region" description="Helical" evidence="4">
    <location>
        <begin position="113"/>
        <end position="134"/>
    </location>
</feature>
<feature type="transmembrane region" description="Helical" evidence="4">
    <location>
        <begin position="346"/>
        <end position="370"/>
    </location>
</feature>
<keyword evidence="2 4" id="KW-1133">Transmembrane helix</keyword>
<dbReference type="EMBL" id="QGKU01000032">
    <property type="protein sequence ID" value="PWR02897.1"/>
    <property type="molecule type" value="Genomic_DNA"/>
</dbReference>
<dbReference type="InterPro" id="IPR050327">
    <property type="entry name" value="Proton-linked_MCT"/>
</dbReference>
<organism evidence="6 7">
    <name type="scientific">Meridianimarinicoccus roseus</name>
    <dbReference type="NCBI Taxonomy" id="2072018"/>
    <lineage>
        <taxon>Bacteria</taxon>
        <taxon>Pseudomonadati</taxon>
        <taxon>Pseudomonadota</taxon>
        <taxon>Alphaproteobacteria</taxon>
        <taxon>Rhodobacterales</taxon>
        <taxon>Paracoccaceae</taxon>
        <taxon>Meridianimarinicoccus</taxon>
    </lineage>
</organism>
<keyword evidence="3 4" id="KW-0472">Membrane</keyword>
<evidence type="ECO:0000256" key="2">
    <source>
        <dbReference type="ARBA" id="ARBA00022989"/>
    </source>
</evidence>
<evidence type="ECO:0000313" key="6">
    <source>
        <dbReference type="EMBL" id="PWR02897.1"/>
    </source>
</evidence>
<feature type="transmembrane region" description="Helical" evidence="4">
    <location>
        <begin position="170"/>
        <end position="190"/>
    </location>
</feature>
<dbReference type="InterPro" id="IPR036259">
    <property type="entry name" value="MFS_trans_sf"/>
</dbReference>
<dbReference type="Proteomes" id="UP000245680">
    <property type="component" value="Unassembled WGS sequence"/>
</dbReference>
<dbReference type="InterPro" id="IPR020846">
    <property type="entry name" value="MFS_dom"/>
</dbReference>
<evidence type="ECO:0000256" key="3">
    <source>
        <dbReference type="ARBA" id="ARBA00023136"/>
    </source>
</evidence>
<dbReference type="AlphaFoldDB" id="A0A2V2LIC9"/>
<comment type="caution">
    <text evidence="6">The sequence shown here is derived from an EMBL/GenBank/DDBJ whole genome shotgun (WGS) entry which is preliminary data.</text>
</comment>
<proteinExistence type="predicted"/>
<feature type="transmembrane region" description="Helical" evidence="4">
    <location>
        <begin position="53"/>
        <end position="74"/>
    </location>
</feature>
<dbReference type="Pfam" id="PF07690">
    <property type="entry name" value="MFS_1"/>
    <property type="match status" value="1"/>
</dbReference>
<dbReference type="PANTHER" id="PTHR11360">
    <property type="entry name" value="MONOCARBOXYLATE TRANSPORTER"/>
    <property type="match status" value="1"/>
</dbReference>
<feature type="transmembrane region" description="Helical" evidence="4">
    <location>
        <begin position="263"/>
        <end position="285"/>
    </location>
</feature>
<feature type="domain" description="Major facilitator superfamily (MFS) profile" evidence="5">
    <location>
        <begin position="15"/>
        <end position="406"/>
    </location>
</feature>
<feature type="transmembrane region" description="Helical" evidence="4">
    <location>
        <begin position="141"/>
        <end position="164"/>
    </location>
</feature>
<evidence type="ECO:0000256" key="4">
    <source>
        <dbReference type="SAM" id="Phobius"/>
    </source>
</evidence>
<feature type="transmembrane region" description="Helical" evidence="4">
    <location>
        <begin position="382"/>
        <end position="401"/>
    </location>
</feature>
<dbReference type="SUPFAM" id="SSF103473">
    <property type="entry name" value="MFS general substrate transporter"/>
    <property type="match status" value="1"/>
</dbReference>
<dbReference type="InterPro" id="IPR011701">
    <property type="entry name" value="MFS"/>
</dbReference>